<dbReference type="Pfam" id="PF04824">
    <property type="entry name" value="Rad21_Rec8"/>
    <property type="match status" value="1"/>
</dbReference>
<dbReference type="PANTHER" id="PTHR12585:SF19">
    <property type="entry name" value="DOUBLE-STRAND-BREAK REPAIR PROTEIN RAD21-LIKE PROTEIN 1"/>
    <property type="match status" value="1"/>
</dbReference>
<dbReference type="GO" id="GO:0007059">
    <property type="term" value="P:chromosome segregation"/>
    <property type="evidence" value="ECO:0007669"/>
    <property type="project" value="UniProtKB-KW"/>
</dbReference>
<keyword evidence="5" id="KW-0159">Chromosome partition</keyword>
<feature type="domain" description="Rad21/Rec8-like protein C-terminal eukaryotic" evidence="7">
    <location>
        <begin position="16"/>
        <end position="67"/>
    </location>
</feature>
<protein>
    <submittedName>
        <fullName evidence="8">Double-strand-break repair protein rad21-like protein</fullName>
    </submittedName>
</protein>
<comment type="subcellular location">
    <subcellularLocation>
        <location evidence="2">Chromosome</location>
    </subcellularLocation>
    <subcellularLocation>
        <location evidence="1">Nucleus</location>
    </subcellularLocation>
</comment>
<dbReference type="OrthoDB" id="10071381at2759"/>
<evidence type="ECO:0000259" key="7">
    <source>
        <dbReference type="Pfam" id="PF04824"/>
    </source>
</evidence>
<dbReference type="GO" id="GO:0007062">
    <property type="term" value="P:sister chromatid cohesion"/>
    <property type="evidence" value="ECO:0007669"/>
    <property type="project" value="InterPro"/>
</dbReference>
<keyword evidence="6" id="KW-0539">Nucleus</keyword>
<organism evidence="8 9">
    <name type="scientific">Ophiophagus hannah</name>
    <name type="common">King cobra</name>
    <name type="synonym">Naja hannah</name>
    <dbReference type="NCBI Taxonomy" id="8665"/>
    <lineage>
        <taxon>Eukaryota</taxon>
        <taxon>Metazoa</taxon>
        <taxon>Chordata</taxon>
        <taxon>Craniata</taxon>
        <taxon>Vertebrata</taxon>
        <taxon>Euteleostomi</taxon>
        <taxon>Lepidosauria</taxon>
        <taxon>Squamata</taxon>
        <taxon>Bifurcata</taxon>
        <taxon>Unidentata</taxon>
        <taxon>Episquamata</taxon>
        <taxon>Toxicofera</taxon>
        <taxon>Serpentes</taxon>
        <taxon>Colubroidea</taxon>
        <taxon>Elapidae</taxon>
        <taxon>Elapinae</taxon>
        <taxon>Ophiophagus</taxon>
    </lineage>
</organism>
<dbReference type="InterPro" id="IPR039781">
    <property type="entry name" value="Rad21/Rec8-like"/>
</dbReference>
<evidence type="ECO:0000313" key="8">
    <source>
        <dbReference type="EMBL" id="ETE61773.1"/>
    </source>
</evidence>
<dbReference type="AlphaFoldDB" id="V8NJE3"/>
<dbReference type="GO" id="GO:0005634">
    <property type="term" value="C:nucleus"/>
    <property type="evidence" value="ECO:0007669"/>
    <property type="project" value="UniProtKB-SubCell"/>
</dbReference>
<dbReference type="InterPro" id="IPR023093">
    <property type="entry name" value="ScpA-like_C"/>
</dbReference>
<proteinExistence type="inferred from homology"/>
<evidence type="ECO:0000256" key="4">
    <source>
        <dbReference type="ARBA" id="ARBA00022454"/>
    </source>
</evidence>
<comment type="similarity">
    <text evidence="3">Belongs to the rad21 family.</text>
</comment>
<evidence type="ECO:0000256" key="3">
    <source>
        <dbReference type="ARBA" id="ARBA00009870"/>
    </source>
</evidence>
<dbReference type="InterPro" id="IPR036390">
    <property type="entry name" value="WH_DNA-bd_sf"/>
</dbReference>
<evidence type="ECO:0000256" key="5">
    <source>
        <dbReference type="ARBA" id="ARBA00022829"/>
    </source>
</evidence>
<evidence type="ECO:0000256" key="2">
    <source>
        <dbReference type="ARBA" id="ARBA00004286"/>
    </source>
</evidence>
<dbReference type="SUPFAM" id="SSF46785">
    <property type="entry name" value="Winged helix' DNA-binding domain"/>
    <property type="match status" value="1"/>
</dbReference>
<feature type="non-terminal residue" evidence="8">
    <location>
        <position position="1"/>
    </location>
</feature>
<name>V8NJE3_OPHHA</name>
<reference evidence="8 9" key="1">
    <citation type="journal article" date="2013" name="Proc. Natl. Acad. Sci. U.S.A.">
        <title>The king cobra genome reveals dynamic gene evolution and adaptation in the snake venom system.</title>
        <authorList>
            <person name="Vonk F.J."/>
            <person name="Casewell N.R."/>
            <person name="Henkel C.V."/>
            <person name="Heimberg A.M."/>
            <person name="Jansen H.J."/>
            <person name="McCleary R.J."/>
            <person name="Kerkkamp H.M."/>
            <person name="Vos R.A."/>
            <person name="Guerreiro I."/>
            <person name="Calvete J.J."/>
            <person name="Wuster W."/>
            <person name="Woods A.E."/>
            <person name="Logan J.M."/>
            <person name="Harrison R.A."/>
            <person name="Castoe T.A."/>
            <person name="de Koning A.P."/>
            <person name="Pollock D.D."/>
            <person name="Yandell M."/>
            <person name="Calderon D."/>
            <person name="Renjifo C."/>
            <person name="Currier R.B."/>
            <person name="Salgado D."/>
            <person name="Pla D."/>
            <person name="Sanz L."/>
            <person name="Hyder A.S."/>
            <person name="Ribeiro J.M."/>
            <person name="Arntzen J.W."/>
            <person name="van den Thillart G.E."/>
            <person name="Boetzer M."/>
            <person name="Pirovano W."/>
            <person name="Dirks R.P."/>
            <person name="Spaink H.P."/>
            <person name="Duboule D."/>
            <person name="McGlinn E."/>
            <person name="Kini R.M."/>
            <person name="Richardson M.K."/>
        </authorList>
    </citation>
    <scope>NUCLEOTIDE SEQUENCE</scope>
    <source>
        <tissue evidence="8">Blood</tissue>
    </source>
</reference>
<accession>V8NJE3</accession>
<dbReference type="GO" id="GO:0003682">
    <property type="term" value="F:chromatin binding"/>
    <property type="evidence" value="ECO:0007669"/>
    <property type="project" value="TreeGrafter"/>
</dbReference>
<dbReference type="GO" id="GO:0030893">
    <property type="term" value="C:meiotic cohesin complex"/>
    <property type="evidence" value="ECO:0007669"/>
    <property type="project" value="TreeGrafter"/>
</dbReference>
<evidence type="ECO:0000256" key="1">
    <source>
        <dbReference type="ARBA" id="ARBA00004123"/>
    </source>
</evidence>
<gene>
    <name evidence="8" type="primary">rad21</name>
    <name evidence="8" type="ORF">L345_12475</name>
</gene>
<evidence type="ECO:0000256" key="6">
    <source>
        <dbReference type="ARBA" id="ARBA00023242"/>
    </source>
</evidence>
<sequence>MLPFIFIQHFEQQGAKSFSFLSLCKNQNKKEVAENFYSLLVLQKQRVIEVAQSAPYADIIVTAGAKFHTL</sequence>
<dbReference type="GO" id="GO:1990414">
    <property type="term" value="P:replication-born double-strand break repair via sister chromatid exchange"/>
    <property type="evidence" value="ECO:0007669"/>
    <property type="project" value="TreeGrafter"/>
</dbReference>
<dbReference type="InterPro" id="IPR006909">
    <property type="entry name" value="Rad21/Rec8_C_eu"/>
</dbReference>
<dbReference type="Proteomes" id="UP000018936">
    <property type="component" value="Unassembled WGS sequence"/>
</dbReference>
<dbReference type="EMBL" id="AZIM01003659">
    <property type="protein sequence ID" value="ETE61773.1"/>
    <property type="molecule type" value="Genomic_DNA"/>
</dbReference>
<evidence type="ECO:0000313" key="9">
    <source>
        <dbReference type="Proteomes" id="UP000018936"/>
    </source>
</evidence>
<keyword evidence="4" id="KW-0158">Chromosome</keyword>
<dbReference type="FunFam" id="1.10.10.580:FF:000001">
    <property type="entry name" value="double-strand-break repair protein rad21 homolog"/>
    <property type="match status" value="1"/>
</dbReference>
<dbReference type="PANTHER" id="PTHR12585">
    <property type="entry name" value="SCC1 / RAD21 FAMILY MEMBER"/>
    <property type="match status" value="1"/>
</dbReference>
<dbReference type="Gene3D" id="1.10.10.580">
    <property type="entry name" value="Structural maintenance of chromosome 1. Chain E"/>
    <property type="match status" value="1"/>
</dbReference>
<keyword evidence="9" id="KW-1185">Reference proteome</keyword>
<comment type="caution">
    <text evidence="8">The sequence shown here is derived from an EMBL/GenBank/DDBJ whole genome shotgun (WGS) entry which is preliminary data.</text>
</comment>